<organism evidence="1 2">
    <name type="scientific">Synechococcus phage S-SKS1</name>
    <dbReference type="NCBI Taxonomy" id="754042"/>
    <lineage>
        <taxon>Viruses</taxon>
        <taxon>Duplodnaviria</taxon>
        <taxon>Heunggongvirae</taxon>
        <taxon>Uroviricota</taxon>
        <taxon>Caudoviricetes</taxon>
        <taxon>Llyrvirus</taxon>
        <taxon>Llyrvirus SSKS1</taxon>
    </lineage>
</organism>
<accession>M4QPJ2</accession>
<dbReference type="OrthoDB" id="21336at10239"/>
<keyword evidence="2" id="KW-1185">Reference proteome</keyword>
<proteinExistence type="predicted"/>
<evidence type="ECO:0000313" key="1">
    <source>
        <dbReference type="EMBL" id="AGH31540.1"/>
    </source>
</evidence>
<protein>
    <submittedName>
        <fullName evidence="1">Uncharacterized protein</fullName>
    </submittedName>
</protein>
<reference evidence="1 2" key="1">
    <citation type="submission" date="2010-10" db="EMBL/GenBank/DDBJ databases">
        <title>The Genome Sequence of Synechococcus phage S-SKS1.</title>
        <authorList>
            <consortium name="The Broad Institute Genome Sequencing Platform"/>
            <person name="Henn M.R."/>
            <person name="Clokie M."/>
            <person name="Levin J."/>
            <person name="Malboeuf C."/>
            <person name="Casali M."/>
            <person name="Russ C."/>
            <person name="Lennon N."/>
            <person name="Chapman S.B."/>
            <person name="Erlich R."/>
            <person name="Young S.K."/>
            <person name="Yandava C."/>
            <person name="Zeng Q."/>
            <person name="Alvarado L."/>
            <person name="Anderson S."/>
            <person name="Berlin A."/>
            <person name="Chen Z."/>
            <person name="Freedman E."/>
            <person name="Gellesch M."/>
            <person name="Goldberg J."/>
            <person name="Green L."/>
            <person name="Griggs A."/>
            <person name="Gujja S."/>
            <person name="Heilman E.R."/>
            <person name="Heiman D."/>
            <person name="Hollinger A."/>
            <person name="Howarth C."/>
            <person name="Larson L."/>
            <person name="Mehta T."/>
            <person name="Pearson M."/>
            <person name="Roberts A."/>
            <person name="Ryan E."/>
            <person name="Saif S."/>
            <person name="Shea T."/>
            <person name="Shenoy N."/>
            <person name="Sisk P."/>
            <person name="Stolte C."/>
            <person name="Sykes S."/>
            <person name="White J."/>
            <person name="Haas B."/>
            <person name="Nusbaum C."/>
            <person name="Birren B."/>
        </authorList>
    </citation>
    <scope>NUCLEOTIDE SEQUENCE [LARGE SCALE GENOMIC DNA]</scope>
</reference>
<dbReference type="EMBL" id="HQ633071">
    <property type="protein sequence ID" value="AGH31540.1"/>
    <property type="molecule type" value="Genomic_DNA"/>
</dbReference>
<dbReference type="Gene3D" id="3.90.75.20">
    <property type="match status" value="1"/>
</dbReference>
<dbReference type="SUPFAM" id="SSF54060">
    <property type="entry name" value="His-Me finger endonucleases"/>
    <property type="match status" value="1"/>
</dbReference>
<dbReference type="InterPro" id="IPR044925">
    <property type="entry name" value="His-Me_finger_sf"/>
</dbReference>
<sequence>MKELKDFPGYYITEDGKVFSDKITGPGDNRNITFRELKLRYHQKGYLFVGLMKNNKHYNKRIHRLVAETFIPNPNNFPQVNHINEIKDDNRVCNLEWTNNQKNSEHSICRWIWTIENINSGTIYECINLRKWCRENGVITGNLWRTQSTLKNYNKSASGYRILKKEKFK</sequence>
<dbReference type="Proteomes" id="UP000201252">
    <property type="component" value="Segment"/>
</dbReference>
<dbReference type="KEGG" id="vg:15010928"/>
<evidence type="ECO:0000313" key="2">
    <source>
        <dbReference type="Proteomes" id="UP000201252"/>
    </source>
</evidence>
<gene>
    <name evidence="1" type="ORF">SWZG_00027</name>
</gene>
<name>M4QPJ2_9CAUD</name>
<dbReference type="GeneID" id="15010928"/>
<dbReference type="RefSeq" id="YP_007674392.1">
    <property type="nucleotide sequence ID" value="NC_020851.1"/>
</dbReference>